<dbReference type="NCBIfam" id="TIGR00481">
    <property type="entry name" value="YbhB/YbcL family Raf kinase inhibitor-like protein"/>
    <property type="match status" value="1"/>
</dbReference>
<dbReference type="CDD" id="cd00865">
    <property type="entry name" value="PEBP_bact_arch"/>
    <property type="match status" value="1"/>
</dbReference>
<organism evidence="1 2">
    <name type="scientific">Weissella coleopterorum</name>
    <dbReference type="NCBI Taxonomy" id="2714949"/>
    <lineage>
        <taxon>Bacteria</taxon>
        <taxon>Bacillati</taxon>
        <taxon>Bacillota</taxon>
        <taxon>Bacilli</taxon>
        <taxon>Lactobacillales</taxon>
        <taxon>Lactobacillaceae</taxon>
        <taxon>Weissella</taxon>
    </lineage>
</organism>
<dbReference type="InterPro" id="IPR005247">
    <property type="entry name" value="YbhB_YbcL/LppC-like"/>
</dbReference>
<evidence type="ECO:0000313" key="2">
    <source>
        <dbReference type="Proteomes" id="UP000500741"/>
    </source>
</evidence>
<evidence type="ECO:0000313" key="1">
    <source>
        <dbReference type="EMBL" id="QIL50023.1"/>
    </source>
</evidence>
<sequence>MKITSTGIENGYFKDIFGGHSRYMNENQMPTYSIPLKILDTPQGVQSYAAVLYDLDAYEVTKGFIWIHWVLANLTMPEVLENASQTSVAFVQGVNSSHSPMAYNQDKGTASHYGGMKPRGRDHNYVLKVYALDTILDLESGFYLNQLYDQMEEHIITTAKLTAKYRQYH</sequence>
<dbReference type="Pfam" id="PF01161">
    <property type="entry name" value="PBP"/>
    <property type="match status" value="1"/>
</dbReference>
<accession>A0A6G8AYR6</accession>
<dbReference type="Gene3D" id="3.90.280.10">
    <property type="entry name" value="PEBP-like"/>
    <property type="match status" value="1"/>
</dbReference>
<dbReference type="InterPro" id="IPR008914">
    <property type="entry name" value="PEBP"/>
</dbReference>
<dbReference type="InterPro" id="IPR036610">
    <property type="entry name" value="PEBP-like_sf"/>
</dbReference>
<dbReference type="AlphaFoldDB" id="A0A6G8AYR6"/>
<dbReference type="EMBL" id="CP049888">
    <property type="protein sequence ID" value="QIL50023.1"/>
    <property type="molecule type" value="Genomic_DNA"/>
</dbReference>
<name>A0A6G8AYR6_9LACO</name>
<dbReference type="SUPFAM" id="SSF49777">
    <property type="entry name" value="PEBP-like"/>
    <property type="match status" value="1"/>
</dbReference>
<proteinExistence type="predicted"/>
<protein>
    <submittedName>
        <fullName evidence="1">YbhB/YbcL family Raf kinase inhibitor-like protein</fullName>
    </submittedName>
</protein>
<keyword evidence="2" id="KW-1185">Reference proteome</keyword>
<dbReference type="KEGG" id="wco:G7084_01015"/>
<gene>
    <name evidence="1" type="ORF">G7084_01015</name>
</gene>
<dbReference type="Proteomes" id="UP000500741">
    <property type="component" value="Chromosome"/>
</dbReference>
<reference evidence="1 2" key="1">
    <citation type="submission" date="2020-03" db="EMBL/GenBank/DDBJ databases">
        <title>Weissella sp. nov., isolated from Cybister lewisianus.</title>
        <authorList>
            <person name="Hyun D.-W."/>
            <person name="Bae J.-W."/>
        </authorList>
    </citation>
    <scope>NUCLEOTIDE SEQUENCE [LARGE SCALE GENOMIC DNA]</scope>
    <source>
        <strain evidence="1 2">HDW19</strain>
    </source>
</reference>
<dbReference type="RefSeq" id="WP_166009220.1">
    <property type="nucleotide sequence ID" value="NZ_CP049888.1"/>
</dbReference>